<dbReference type="GO" id="GO:0009103">
    <property type="term" value="P:lipopolysaccharide biosynthetic process"/>
    <property type="evidence" value="ECO:0007669"/>
    <property type="project" value="TreeGrafter"/>
</dbReference>
<protein>
    <submittedName>
        <fullName evidence="3">Glycosyl transferase group 1</fullName>
    </submittedName>
</protein>
<dbReference type="GO" id="GO:0016757">
    <property type="term" value="F:glycosyltransferase activity"/>
    <property type="evidence" value="ECO:0007669"/>
    <property type="project" value="InterPro"/>
</dbReference>
<dbReference type="EMBL" id="FLQR01000010">
    <property type="protein sequence ID" value="SBS74333.1"/>
    <property type="molecule type" value="Genomic_DNA"/>
</dbReference>
<dbReference type="InterPro" id="IPR001296">
    <property type="entry name" value="Glyco_trans_1"/>
</dbReference>
<keyword evidence="1 3" id="KW-0808">Transferase</keyword>
<gene>
    <name evidence="3" type="ORF">MIPYR_60076</name>
</gene>
<feature type="domain" description="Glycosyl transferase family 1" evidence="2">
    <location>
        <begin position="204"/>
        <end position="348"/>
    </location>
</feature>
<reference evidence="3" key="1">
    <citation type="submission" date="2016-03" db="EMBL/GenBank/DDBJ databases">
        <authorList>
            <person name="Ploux O."/>
        </authorList>
    </citation>
    <scope>NUCLEOTIDE SEQUENCE</scope>
    <source>
        <strain evidence="3">UC1</strain>
    </source>
</reference>
<dbReference type="PANTHER" id="PTHR46401">
    <property type="entry name" value="GLYCOSYLTRANSFERASE WBBK-RELATED"/>
    <property type="match status" value="1"/>
</dbReference>
<dbReference type="RefSeq" id="WP_295577343.1">
    <property type="nucleotide sequence ID" value="NZ_FLQR01000010.1"/>
</dbReference>
<accession>A0A1Y5P6N4</accession>
<organism evidence="3">
    <name type="scientific">uncultured Microbacterium sp</name>
    <dbReference type="NCBI Taxonomy" id="191216"/>
    <lineage>
        <taxon>Bacteria</taxon>
        <taxon>Bacillati</taxon>
        <taxon>Actinomycetota</taxon>
        <taxon>Actinomycetes</taxon>
        <taxon>Micrococcales</taxon>
        <taxon>Microbacteriaceae</taxon>
        <taxon>Microbacterium</taxon>
        <taxon>environmental samples</taxon>
    </lineage>
</organism>
<dbReference type="SUPFAM" id="SSF53756">
    <property type="entry name" value="UDP-Glycosyltransferase/glycogen phosphorylase"/>
    <property type="match status" value="1"/>
</dbReference>
<sequence length="374" mass="38768">MTATLRIVLDQVTSPTDPDLAVASAQLARALIDTAPAGCEVAALIPAAPASDVEDLQHRLPGLSAVDRAALPSRRLAAAWQVGVPAGAGGGLIHSPTLMAPLVRHDRAHDHDQTIVTLWDLDAWEHPGEHPRTSVAWQKGMLRRAARYADAVIVPTHAAAARVGELANLGERIRVMSGAAPADFRVPADEVGRRRELGIPEGCLLVSGSAAPSTGLGVAFEAIARHGGDLPIVVIDAPEGGEPAIADLAAAAGVPERRLHVRTALAPVDRAAVFGGAVTFLAPSTRTHFPWRVVEALRLGVPLVAAGSDVHREVIVDGGVIVEPDDVDAFAAAIGAALGSAEAAERLGVLAADRGRAFSWAGAAERVWQLHADL</sequence>
<name>A0A1Y5P6N4_9MICO</name>
<dbReference type="Pfam" id="PF00534">
    <property type="entry name" value="Glycos_transf_1"/>
    <property type="match status" value="1"/>
</dbReference>
<dbReference type="AlphaFoldDB" id="A0A1Y5P6N4"/>
<evidence type="ECO:0000256" key="1">
    <source>
        <dbReference type="ARBA" id="ARBA00022679"/>
    </source>
</evidence>
<dbReference type="Gene3D" id="3.40.50.2000">
    <property type="entry name" value="Glycogen Phosphorylase B"/>
    <property type="match status" value="2"/>
</dbReference>
<evidence type="ECO:0000313" key="3">
    <source>
        <dbReference type="EMBL" id="SBS74333.1"/>
    </source>
</evidence>
<evidence type="ECO:0000259" key="2">
    <source>
        <dbReference type="Pfam" id="PF00534"/>
    </source>
</evidence>
<proteinExistence type="predicted"/>
<dbReference type="PANTHER" id="PTHR46401:SF2">
    <property type="entry name" value="GLYCOSYLTRANSFERASE WBBK-RELATED"/>
    <property type="match status" value="1"/>
</dbReference>